<evidence type="ECO:0000313" key="2">
    <source>
        <dbReference type="EMBL" id="RDC59779.1"/>
    </source>
</evidence>
<reference evidence="2 3" key="1">
    <citation type="submission" date="2018-04" db="EMBL/GenBank/DDBJ databases">
        <title>Altererythrobacter sp. HME9302 genome sequencing and assembly.</title>
        <authorList>
            <person name="Kang H."/>
            <person name="Kim H."/>
            <person name="Joh K."/>
        </authorList>
    </citation>
    <scope>NUCLEOTIDE SEQUENCE [LARGE SCALE GENOMIC DNA]</scope>
    <source>
        <strain evidence="2 3">HME9302</strain>
    </source>
</reference>
<accession>A0A369QA42</accession>
<dbReference type="InterPro" id="IPR046787">
    <property type="entry name" value="DnaT_2"/>
</dbReference>
<evidence type="ECO:0000313" key="3">
    <source>
        <dbReference type="Proteomes" id="UP000253727"/>
    </source>
</evidence>
<dbReference type="EMBL" id="QBKA01000002">
    <property type="protein sequence ID" value="RDC59779.1"/>
    <property type="molecule type" value="Genomic_DNA"/>
</dbReference>
<organism evidence="2 3">
    <name type="scientific">Alteripontixanthobacter maritimus</name>
    <dbReference type="NCBI Taxonomy" id="2161824"/>
    <lineage>
        <taxon>Bacteria</taxon>
        <taxon>Pseudomonadati</taxon>
        <taxon>Pseudomonadota</taxon>
        <taxon>Alphaproteobacteria</taxon>
        <taxon>Sphingomonadales</taxon>
        <taxon>Erythrobacteraceae</taxon>
        <taxon>Alteripontixanthobacter</taxon>
    </lineage>
</organism>
<feature type="domain" description="Putative DnaT-like" evidence="1">
    <location>
        <begin position="1"/>
        <end position="54"/>
    </location>
</feature>
<comment type="caution">
    <text evidence="2">The sequence shown here is derived from an EMBL/GenBank/DDBJ whole genome shotgun (WGS) entry which is preliminary data.</text>
</comment>
<protein>
    <recommendedName>
        <fullName evidence="1">Putative DnaT-like domain-containing protein</fullName>
    </recommendedName>
</protein>
<sequence>MALTVETGAGIDGASSFITVAEFDAVQADYFPSPINGTQAEKESALRRAWLAMKVMGWSKSFPSFGGTIPADVKVAQGILARAELASPESLQPNITPGQQKILTQVGEIGWTPTGQGGIDAQRSVVTMALDLLKPYLHGNGQTRYLIRA</sequence>
<name>A0A369QA42_9SPHN</name>
<dbReference type="Pfam" id="PF20557">
    <property type="entry name" value="DnaT_2"/>
    <property type="match status" value="1"/>
</dbReference>
<keyword evidence="3" id="KW-1185">Reference proteome</keyword>
<proteinExistence type="predicted"/>
<dbReference type="AlphaFoldDB" id="A0A369QA42"/>
<dbReference type="OrthoDB" id="980409at2"/>
<evidence type="ECO:0000259" key="1">
    <source>
        <dbReference type="Pfam" id="PF20557"/>
    </source>
</evidence>
<dbReference type="RefSeq" id="WP_115366079.1">
    <property type="nucleotide sequence ID" value="NZ_QBKA01000002.1"/>
</dbReference>
<gene>
    <name evidence="2" type="ORF">HME9302_00974</name>
</gene>
<dbReference type="Proteomes" id="UP000253727">
    <property type="component" value="Unassembled WGS sequence"/>
</dbReference>